<dbReference type="AlphaFoldDB" id="A0A9J6GV37"/>
<evidence type="ECO:0000313" key="3">
    <source>
        <dbReference type="Proteomes" id="UP000821853"/>
    </source>
</evidence>
<reference evidence="2 3" key="1">
    <citation type="journal article" date="2020" name="Cell">
        <title>Large-Scale Comparative Analyses of Tick Genomes Elucidate Their Genetic Diversity and Vector Capacities.</title>
        <authorList>
            <consortium name="Tick Genome and Microbiome Consortium (TIGMIC)"/>
            <person name="Jia N."/>
            <person name="Wang J."/>
            <person name="Shi W."/>
            <person name="Du L."/>
            <person name="Sun Y."/>
            <person name="Zhan W."/>
            <person name="Jiang J.F."/>
            <person name="Wang Q."/>
            <person name="Zhang B."/>
            <person name="Ji P."/>
            <person name="Bell-Sakyi L."/>
            <person name="Cui X.M."/>
            <person name="Yuan T.T."/>
            <person name="Jiang B.G."/>
            <person name="Yang W.F."/>
            <person name="Lam T.T."/>
            <person name="Chang Q.C."/>
            <person name="Ding S.J."/>
            <person name="Wang X.J."/>
            <person name="Zhu J.G."/>
            <person name="Ruan X.D."/>
            <person name="Zhao L."/>
            <person name="Wei J.T."/>
            <person name="Ye R.Z."/>
            <person name="Que T.C."/>
            <person name="Du C.H."/>
            <person name="Zhou Y.H."/>
            <person name="Cheng J.X."/>
            <person name="Dai P.F."/>
            <person name="Guo W.B."/>
            <person name="Han X.H."/>
            <person name="Huang E.J."/>
            <person name="Li L.F."/>
            <person name="Wei W."/>
            <person name="Gao Y.C."/>
            <person name="Liu J.Z."/>
            <person name="Shao H.Z."/>
            <person name="Wang X."/>
            <person name="Wang C.C."/>
            <person name="Yang T.C."/>
            <person name="Huo Q.B."/>
            <person name="Li W."/>
            <person name="Chen H.Y."/>
            <person name="Chen S.E."/>
            <person name="Zhou L.G."/>
            <person name="Ni X.B."/>
            <person name="Tian J.H."/>
            <person name="Sheng Y."/>
            <person name="Liu T."/>
            <person name="Pan Y.S."/>
            <person name="Xia L.Y."/>
            <person name="Li J."/>
            <person name="Zhao F."/>
            <person name="Cao W.C."/>
        </authorList>
    </citation>
    <scope>NUCLEOTIDE SEQUENCE [LARGE SCALE GENOMIC DNA]</scope>
    <source>
        <strain evidence="2">HaeL-2018</strain>
    </source>
</reference>
<dbReference type="EMBL" id="JABSTR010000008">
    <property type="protein sequence ID" value="KAH9378263.1"/>
    <property type="molecule type" value="Genomic_DNA"/>
</dbReference>
<protein>
    <submittedName>
        <fullName evidence="2">Uncharacterized protein</fullName>
    </submittedName>
</protein>
<dbReference type="OMA" id="HHENTEI"/>
<evidence type="ECO:0000313" key="2">
    <source>
        <dbReference type="EMBL" id="KAH9378263.1"/>
    </source>
</evidence>
<dbReference type="VEuPathDB" id="VectorBase:HLOH_043420"/>
<gene>
    <name evidence="2" type="ORF">HPB48_000138</name>
</gene>
<dbReference type="PANTHER" id="PTHR47331">
    <property type="entry name" value="PHD-TYPE DOMAIN-CONTAINING PROTEIN"/>
    <property type="match status" value="1"/>
</dbReference>
<dbReference type="PANTHER" id="PTHR47331:SF5">
    <property type="entry name" value="RIBONUCLEASE H"/>
    <property type="match status" value="1"/>
</dbReference>
<proteinExistence type="predicted"/>
<feature type="region of interest" description="Disordered" evidence="1">
    <location>
        <begin position="1"/>
        <end position="25"/>
    </location>
</feature>
<feature type="region of interest" description="Disordered" evidence="1">
    <location>
        <begin position="118"/>
        <end position="145"/>
    </location>
</feature>
<dbReference type="OrthoDB" id="6765836at2759"/>
<comment type="caution">
    <text evidence="2">The sequence shown here is derived from an EMBL/GenBank/DDBJ whole genome shotgun (WGS) entry which is preliminary data.</text>
</comment>
<organism evidence="2 3">
    <name type="scientific">Haemaphysalis longicornis</name>
    <name type="common">Bush tick</name>
    <dbReference type="NCBI Taxonomy" id="44386"/>
    <lineage>
        <taxon>Eukaryota</taxon>
        <taxon>Metazoa</taxon>
        <taxon>Ecdysozoa</taxon>
        <taxon>Arthropoda</taxon>
        <taxon>Chelicerata</taxon>
        <taxon>Arachnida</taxon>
        <taxon>Acari</taxon>
        <taxon>Parasitiformes</taxon>
        <taxon>Ixodida</taxon>
        <taxon>Ixodoidea</taxon>
        <taxon>Ixodidae</taxon>
        <taxon>Haemaphysalinae</taxon>
        <taxon>Haemaphysalis</taxon>
    </lineage>
</organism>
<dbReference type="Proteomes" id="UP000821853">
    <property type="component" value="Unassembled WGS sequence"/>
</dbReference>
<keyword evidence="3" id="KW-1185">Reference proteome</keyword>
<accession>A0A9J6GV37</accession>
<name>A0A9J6GV37_HAELO</name>
<sequence length="189" mass="20548">MAASINRISSVRPERPLEHPRAIGGTHPSALALTAKTESPATPACPLCDSHGHKVADCLVSQSAAEKRARLRNARCCFQCDRRNRVARQCRASRNLTCSTCNGRHLTVLCDVLRPSDHTTPRPTPQVQAGQGAPPTVVTATSGHSGDTSVLLQMARAWAEGARRRLVRVLLDTESQRTFIRQDLSKALK</sequence>
<evidence type="ECO:0000256" key="1">
    <source>
        <dbReference type="SAM" id="MobiDB-lite"/>
    </source>
</evidence>
<feature type="compositionally biased region" description="Basic and acidic residues" evidence="1">
    <location>
        <begin position="12"/>
        <end position="21"/>
    </location>
</feature>